<keyword evidence="4" id="KW-1185">Reference proteome</keyword>
<dbReference type="GeneID" id="5721200"/>
<dbReference type="EMDB" id="EMD-38589"/>
<dbReference type="PDB" id="8XKS">
    <property type="method" value="EM"/>
    <property type="resolution" value="3.20 A"/>
    <property type="chains" value="O=1-471"/>
</dbReference>
<reference evidence="6 7" key="2">
    <citation type="journal article" date="2024" name="Cell">
        <title>Conservation and specialization of the Ycf2-FtsHi chloroplast protein import motor in green algae.</title>
        <authorList>
            <person name="Liang K."/>
            <person name="Zhan X."/>
            <person name="Li Y."/>
            <person name="Yang Y."/>
            <person name="Xie Y."/>
            <person name="Jin Z."/>
            <person name="Xu X."/>
            <person name="Zhang W."/>
            <person name="Lu Y."/>
            <person name="Zhang S."/>
            <person name="Zou Y."/>
            <person name="Feng S."/>
            <person name="Wu J."/>
            <person name="Yan Z."/>
        </authorList>
    </citation>
    <scope>STRUCTURE BY ELECTRON MICROSCOPY (2.80 ANGSTROMS)</scope>
</reference>
<name>A0A2K3DVJ8_CHLRE</name>
<dbReference type="EMDB" id="EMD-38590"/>
<dbReference type="Gramene" id="PNW84544">
    <property type="protein sequence ID" value="PNW84544"/>
    <property type="gene ID" value="CHLRE_03g148000v5"/>
</dbReference>
<feature type="transmembrane region" description="Helical" evidence="2">
    <location>
        <begin position="272"/>
        <end position="295"/>
    </location>
</feature>
<dbReference type="Proteomes" id="UP000006906">
    <property type="component" value="Chromosome 3"/>
</dbReference>
<protein>
    <submittedName>
        <fullName evidence="3">Uncharacterized protein</fullName>
    </submittedName>
</protein>
<proteinExistence type="evidence at protein level"/>
<feature type="transmembrane region" description="Helical" evidence="2">
    <location>
        <begin position="245"/>
        <end position="266"/>
    </location>
</feature>
<reference evidence="3 4" key="1">
    <citation type="journal article" date="2007" name="Science">
        <title>The Chlamydomonas genome reveals the evolution of key animal and plant functions.</title>
        <authorList>
            <person name="Merchant S.S."/>
            <person name="Prochnik S.E."/>
            <person name="Vallon O."/>
            <person name="Harris E.H."/>
            <person name="Karpowicz S.J."/>
            <person name="Witman G.B."/>
            <person name="Terry A."/>
            <person name="Salamov A."/>
            <person name="Fritz-Laylin L.K."/>
            <person name="Marechal-Drouard L."/>
            <person name="Marshall W.F."/>
            <person name="Qu L.H."/>
            <person name="Nelson D.R."/>
            <person name="Sanderfoot A.A."/>
            <person name="Spalding M.H."/>
            <person name="Kapitonov V.V."/>
            <person name="Ren Q."/>
            <person name="Ferris P."/>
            <person name="Lindquist E."/>
            <person name="Shapiro H."/>
            <person name="Lucas S.M."/>
            <person name="Grimwood J."/>
            <person name="Schmutz J."/>
            <person name="Cardol P."/>
            <person name="Cerutti H."/>
            <person name="Chanfreau G."/>
            <person name="Chen C.L."/>
            <person name="Cognat V."/>
            <person name="Croft M.T."/>
            <person name="Dent R."/>
            <person name="Dutcher S."/>
            <person name="Fernandez E."/>
            <person name="Fukuzawa H."/>
            <person name="Gonzalez-Ballester D."/>
            <person name="Gonzalez-Halphen D."/>
            <person name="Hallmann A."/>
            <person name="Hanikenne M."/>
            <person name="Hippler M."/>
            <person name="Inwood W."/>
            <person name="Jabbari K."/>
            <person name="Kalanon M."/>
            <person name="Kuras R."/>
            <person name="Lefebvre P.A."/>
            <person name="Lemaire S.D."/>
            <person name="Lobanov A.V."/>
            <person name="Lohr M."/>
            <person name="Manuell A."/>
            <person name="Meier I."/>
            <person name="Mets L."/>
            <person name="Mittag M."/>
            <person name="Mittelmeier T."/>
            <person name="Moroney J.V."/>
            <person name="Moseley J."/>
            <person name="Napoli C."/>
            <person name="Nedelcu A.M."/>
            <person name="Niyogi K."/>
            <person name="Novoselov S.V."/>
            <person name="Paulsen I.T."/>
            <person name="Pazour G."/>
            <person name="Purton S."/>
            <person name="Ral J.P."/>
            <person name="Riano-Pachon D.M."/>
            <person name="Riekhof W."/>
            <person name="Rymarquis L."/>
            <person name="Schroda M."/>
            <person name="Stern D."/>
            <person name="Umen J."/>
            <person name="Willows R."/>
            <person name="Wilson N."/>
            <person name="Zimmer S.L."/>
            <person name="Allmer J."/>
            <person name="Balk J."/>
            <person name="Bisova K."/>
            <person name="Chen C.J."/>
            <person name="Elias M."/>
            <person name="Gendler K."/>
            <person name="Hauser C."/>
            <person name="Lamb M.R."/>
            <person name="Ledford H."/>
            <person name="Long J.C."/>
            <person name="Minagawa J."/>
            <person name="Page M.D."/>
            <person name="Pan J."/>
            <person name="Pootakham W."/>
            <person name="Roje S."/>
            <person name="Rose A."/>
            <person name="Stahlberg E."/>
            <person name="Terauchi A.M."/>
            <person name="Yang P."/>
            <person name="Ball S."/>
            <person name="Bowler C."/>
            <person name="Dieckmann C.L."/>
            <person name="Gladyshev V.N."/>
            <person name="Green P."/>
            <person name="Jorgensen R."/>
            <person name="Mayfield S."/>
            <person name="Mueller-Roeber B."/>
            <person name="Rajamani S."/>
            <person name="Sayre R.T."/>
            <person name="Brokstein P."/>
            <person name="Dubchak I."/>
            <person name="Goodstein D."/>
            <person name="Hornick L."/>
            <person name="Huang Y.W."/>
            <person name="Jhaveri J."/>
            <person name="Luo Y."/>
            <person name="Martinez D."/>
            <person name="Ngau W.C."/>
            <person name="Otillar B."/>
            <person name="Poliakov A."/>
            <person name="Porter A."/>
            <person name="Szajkowski L."/>
            <person name="Werner G."/>
            <person name="Zhou K."/>
            <person name="Grigoriev I.V."/>
            <person name="Rokhsar D.S."/>
            <person name="Grossman A.R."/>
        </authorList>
    </citation>
    <scope>NUCLEOTIDE SEQUENCE [LARGE SCALE GENOMIC DNA]</scope>
    <source>
        <strain evidence="4">CC-503</strain>
    </source>
</reference>
<evidence type="ECO:0007829" key="6">
    <source>
        <dbReference type="PDB" id="8XQW"/>
    </source>
</evidence>
<keyword evidence="2" id="KW-0812">Transmembrane</keyword>
<evidence type="ECO:0000256" key="2">
    <source>
        <dbReference type="SAM" id="Phobius"/>
    </source>
</evidence>
<feature type="transmembrane region" description="Helical" evidence="2">
    <location>
        <begin position="373"/>
        <end position="396"/>
    </location>
</feature>
<dbReference type="EMBL" id="CM008964">
    <property type="protein sequence ID" value="PNW84544.1"/>
    <property type="molecule type" value="Genomic_DNA"/>
</dbReference>
<keyword evidence="2" id="KW-0472">Membrane</keyword>
<gene>
    <name evidence="3" type="ORF">CHLRE_03g148000v5</name>
</gene>
<dbReference type="OMA" id="ELLCWRH"/>
<reference evidence="5" key="3">
    <citation type="journal article" date="2024" name="Mol. Plant">
        <title>Architecture of the ATP-driven motor for protein import into chloroplasts.</title>
        <authorList>
            <person name="Wang N."/>
            <person name="Xing J."/>
            <person name="Su X."/>
            <person name="Pan J."/>
            <person name="Chen H."/>
            <person name="Shi L."/>
            <person name="Si L."/>
            <person name="Yang W."/>
            <person name="Li M."/>
        </authorList>
    </citation>
    <scope>STRUCTURE BY ELECTRON MICROSCOPY (3.20 ANGSTROMS)</scope>
</reference>
<feature type="transmembrane region" description="Helical" evidence="2">
    <location>
        <begin position="141"/>
        <end position="161"/>
    </location>
</feature>
<feature type="transmembrane region" description="Helical" evidence="2">
    <location>
        <begin position="107"/>
        <end position="129"/>
    </location>
</feature>
<dbReference type="EMDB" id="EMD-38424"/>
<dbReference type="InParanoid" id="A0A2K3DVJ8"/>
<dbReference type="KEGG" id="cre:CHLRE_03g148000v5"/>
<dbReference type="OrthoDB" id="544843at2759"/>
<dbReference type="PDB" id="8XQX">
    <property type="method" value="EM"/>
    <property type="resolution" value="2.80 A"/>
    <property type="chains" value="O=1-471"/>
</dbReference>
<sequence>MQSSIAHRSLAACPVQRNRFVPARCKLASNRIGPKLLSAAIAGTPEQPATSTSTPSSEAGTKDAAVVVGPALVAKEVVSTSGHSDAVPDPNFPELPLSTNRAAGTQYLAIGAAYAVAAGAVAVAALQGPQLLLASPAAADPWSSVLLGCVAATYLRAAGVFLQLKAASDAAELLCWRHQRLALTAAAYGMVAVLTQAAGLASPQLLGLQLLLSVASAAVVANVARSAWAVRPFVSSLTEGRSPGGVLAAVAGAMTGSVSTVAGLLLTTTIVVSLYGLFAAVFAPAPALPVAVGAWPGTAAAAAVMDGSAAGLRRLAAGGLLLTAAASHGLFDFAGSVKQQGPIDVAQAVKKMVVMDMAAPRIRTLKYFLPNPTIYSLLNLGFVAAAVLQSYFLYIAPAWGVNVNWDTALWGPMYGTAFLGLVYGLVALTKFDWSSVVDAVLRVACWFAELTMWFWDTFVWKFSWSEKTRRA</sequence>
<feature type="transmembrane region" description="Helical" evidence="2">
    <location>
        <begin position="408"/>
        <end position="428"/>
    </location>
</feature>
<feature type="region of interest" description="Disordered" evidence="1">
    <location>
        <begin position="41"/>
        <end position="61"/>
    </location>
</feature>
<evidence type="ECO:0000313" key="4">
    <source>
        <dbReference type="Proteomes" id="UP000006906"/>
    </source>
</evidence>
<dbReference type="PDB" id="8XQW">
    <property type="method" value="EM"/>
    <property type="resolution" value="2.90 A"/>
    <property type="chains" value="O=1-471"/>
</dbReference>
<keyword evidence="5 6" id="KW-0002">3D-structure</keyword>
<keyword evidence="2" id="KW-1133">Transmembrane helix</keyword>
<evidence type="ECO:0000313" key="3">
    <source>
        <dbReference type="EMBL" id="PNW84544.1"/>
    </source>
</evidence>
<dbReference type="RefSeq" id="XP_042925603.1">
    <property type="nucleotide sequence ID" value="XM_043060474.1"/>
</dbReference>
<accession>A0A2K3DVJ8</accession>
<dbReference type="AlphaFoldDB" id="A0A2K3DVJ8"/>
<evidence type="ECO:0007829" key="5">
    <source>
        <dbReference type="PDB" id="8XKS"/>
    </source>
</evidence>
<feature type="transmembrane region" description="Helical" evidence="2">
    <location>
        <begin position="181"/>
        <end position="200"/>
    </location>
</feature>
<organism evidence="3 4">
    <name type="scientific">Chlamydomonas reinhardtii</name>
    <name type="common">Chlamydomonas smithii</name>
    <dbReference type="NCBI Taxonomy" id="3055"/>
    <lineage>
        <taxon>Eukaryota</taxon>
        <taxon>Viridiplantae</taxon>
        <taxon>Chlorophyta</taxon>
        <taxon>core chlorophytes</taxon>
        <taxon>Chlorophyceae</taxon>
        <taxon>CS clade</taxon>
        <taxon>Chlamydomonadales</taxon>
        <taxon>Chlamydomonadaceae</taxon>
        <taxon>Chlamydomonas</taxon>
    </lineage>
</organism>
<evidence type="ECO:0007829" key="7">
    <source>
        <dbReference type="PDB" id="8XQX"/>
    </source>
</evidence>
<dbReference type="ExpressionAtlas" id="A0A2K3DVJ8">
    <property type="expression patterns" value="baseline"/>
</dbReference>
<dbReference type="SMR" id="A0A2K3DVJ8"/>
<feature type="compositionally biased region" description="Low complexity" evidence="1">
    <location>
        <begin position="44"/>
        <end position="59"/>
    </location>
</feature>
<evidence type="ECO:0000256" key="1">
    <source>
        <dbReference type="SAM" id="MobiDB-lite"/>
    </source>
</evidence>